<reference evidence="1 2" key="1">
    <citation type="submission" date="2017-06" db="EMBL/GenBank/DDBJ databases">
        <title>Cmopartive genomic analysis of Ambrosia Fusariam Clade fungi.</title>
        <authorList>
            <person name="Stajich J.E."/>
            <person name="Carrillo J."/>
            <person name="Kijimoto T."/>
            <person name="Eskalen A."/>
            <person name="O'Donnell K."/>
            <person name="Kasson M."/>
        </authorList>
    </citation>
    <scope>NUCLEOTIDE SEQUENCE [LARGE SCALE GENOMIC DNA]</scope>
    <source>
        <strain evidence="1 2">NRRL 20438</strain>
    </source>
</reference>
<protein>
    <recommendedName>
        <fullName evidence="3">Prion-inhibition and propagation HeLo domain-containing protein</fullName>
    </recommendedName>
</protein>
<gene>
    <name evidence="1" type="ORF">CDV31_011493</name>
</gene>
<evidence type="ECO:0000313" key="1">
    <source>
        <dbReference type="EMBL" id="RSM01129.1"/>
    </source>
</evidence>
<dbReference type="EMBL" id="NIZV01000196">
    <property type="protein sequence ID" value="RSM01129.1"/>
    <property type="molecule type" value="Genomic_DNA"/>
</dbReference>
<keyword evidence="2" id="KW-1185">Reference proteome</keyword>
<evidence type="ECO:0000313" key="2">
    <source>
        <dbReference type="Proteomes" id="UP000288429"/>
    </source>
</evidence>
<name>A0A428TGI0_9HYPO</name>
<comment type="caution">
    <text evidence="1">The sequence shown here is derived from an EMBL/GenBank/DDBJ whole genome shotgun (WGS) entry which is preliminary data.</text>
</comment>
<proteinExistence type="predicted"/>
<accession>A0A428TGI0</accession>
<dbReference type="Proteomes" id="UP000288429">
    <property type="component" value="Unassembled WGS sequence"/>
</dbReference>
<dbReference type="AlphaFoldDB" id="A0A428TGI0"/>
<organism evidence="1 2">
    <name type="scientific">Fusarium ambrosium</name>
    <dbReference type="NCBI Taxonomy" id="131363"/>
    <lineage>
        <taxon>Eukaryota</taxon>
        <taxon>Fungi</taxon>
        <taxon>Dikarya</taxon>
        <taxon>Ascomycota</taxon>
        <taxon>Pezizomycotina</taxon>
        <taxon>Sordariomycetes</taxon>
        <taxon>Hypocreomycetidae</taxon>
        <taxon>Hypocreales</taxon>
        <taxon>Nectriaceae</taxon>
        <taxon>Fusarium</taxon>
        <taxon>Fusarium solani species complex</taxon>
    </lineage>
</organism>
<sequence>MAASAASIYDLALQSEQDLEKLQMLFASKNDDHSRLIQRQRERFQHWAGHLGVFAVPQASLDHRLENAPQTRDLILQLLRTLEKNIQHGQSTYLSLHPF</sequence>
<evidence type="ECO:0008006" key="3">
    <source>
        <dbReference type="Google" id="ProtNLM"/>
    </source>
</evidence>